<reference evidence="2 3" key="2">
    <citation type="submission" date="2018-11" db="EMBL/GenBank/DDBJ databases">
        <authorList>
            <consortium name="Pathogen Informatics"/>
        </authorList>
    </citation>
    <scope>NUCLEOTIDE SEQUENCE [LARGE SCALE GENOMIC DNA]</scope>
</reference>
<name>A0A0M3KDE5_ANISI</name>
<evidence type="ECO:0000313" key="4">
    <source>
        <dbReference type="WBParaSite" id="ASIM_0001899801-mRNA-1"/>
    </source>
</evidence>
<evidence type="ECO:0000256" key="1">
    <source>
        <dbReference type="SAM" id="MobiDB-lite"/>
    </source>
</evidence>
<protein>
    <submittedName>
        <fullName evidence="4">WAPL domain-containing protein</fullName>
    </submittedName>
</protein>
<accession>A0A0M3KDE5</accession>
<keyword evidence="3" id="KW-1185">Reference proteome</keyword>
<feature type="region of interest" description="Disordered" evidence="1">
    <location>
        <begin position="1"/>
        <end position="29"/>
    </location>
</feature>
<evidence type="ECO:0000313" key="3">
    <source>
        <dbReference type="Proteomes" id="UP000267096"/>
    </source>
</evidence>
<proteinExistence type="predicted"/>
<sequence length="104" mass="11518">MSTSRVKRSGTRRLVTNATLKPFDGNGNSDVKQSKVTQYFSTVQRGSTTSVKRLKLEAPTTEQESVFSSVVPEQAIKSEKFDKLTTILSDVKTEDDLEKSICAE</sequence>
<dbReference type="EMBL" id="UYRR01035446">
    <property type="protein sequence ID" value="VDK64623.1"/>
    <property type="molecule type" value="Genomic_DNA"/>
</dbReference>
<evidence type="ECO:0000313" key="2">
    <source>
        <dbReference type="EMBL" id="VDK64623.1"/>
    </source>
</evidence>
<dbReference type="WBParaSite" id="ASIM_0001899801-mRNA-1">
    <property type="protein sequence ID" value="ASIM_0001899801-mRNA-1"/>
    <property type="gene ID" value="ASIM_0001899801"/>
</dbReference>
<gene>
    <name evidence="2" type="ORF">ASIM_LOCUS18393</name>
</gene>
<dbReference type="Proteomes" id="UP000267096">
    <property type="component" value="Unassembled WGS sequence"/>
</dbReference>
<reference evidence="4" key="1">
    <citation type="submission" date="2017-02" db="UniProtKB">
        <authorList>
            <consortium name="WormBaseParasite"/>
        </authorList>
    </citation>
    <scope>IDENTIFICATION</scope>
</reference>
<dbReference type="AlphaFoldDB" id="A0A0M3KDE5"/>
<feature type="compositionally biased region" description="Basic residues" evidence="1">
    <location>
        <begin position="1"/>
        <end position="11"/>
    </location>
</feature>
<organism evidence="4">
    <name type="scientific">Anisakis simplex</name>
    <name type="common">Herring worm</name>
    <dbReference type="NCBI Taxonomy" id="6269"/>
    <lineage>
        <taxon>Eukaryota</taxon>
        <taxon>Metazoa</taxon>
        <taxon>Ecdysozoa</taxon>
        <taxon>Nematoda</taxon>
        <taxon>Chromadorea</taxon>
        <taxon>Rhabditida</taxon>
        <taxon>Spirurina</taxon>
        <taxon>Ascaridomorpha</taxon>
        <taxon>Ascaridoidea</taxon>
        <taxon>Anisakidae</taxon>
        <taxon>Anisakis</taxon>
        <taxon>Anisakis simplex complex</taxon>
    </lineage>
</organism>